<evidence type="ECO:0000256" key="4">
    <source>
        <dbReference type="PROSITE-ProRule" id="PRU00339"/>
    </source>
</evidence>
<proteinExistence type="inferred from homology"/>
<dbReference type="RefSeq" id="WP_145370820.1">
    <property type="nucleotide sequence ID" value="NZ_CP036275.1"/>
</dbReference>
<keyword evidence="3 8" id="KW-0808">Transferase</keyword>
<dbReference type="InterPro" id="IPR029044">
    <property type="entry name" value="Nucleotide-diphossugar_trans"/>
</dbReference>
<dbReference type="SMART" id="SM00028">
    <property type="entry name" value="TPR"/>
    <property type="match status" value="4"/>
</dbReference>
<protein>
    <submittedName>
        <fullName evidence="8">SPBc2 prophage-derived glycosyltransferase SunS</fullName>
        <ecNumber evidence="8">2.4.1.-</ecNumber>
    </submittedName>
</protein>
<sequence length="1320" mass="148168">MQRVAVIFDNRQRPETTGLYVRRALGDLVRRGDLAEIEHLLPSELDSVSSDRFDLFLYVDDGLQDAIPERLRPAAWWAIDTHLGFDRCLRIARQADWTFSAQQNGAEQLAQSGIPRVQWLPLACDPELHARHSLSKRHEICFVGNLVGAERQRLVRLLQQNVPDMLVGQRYFEQMAAVYSASRIVFNRSIRDDLNMRVFEALCSGSLLLTNQLDENGLPRLFRDGVHLATYTDDAELLDKLRFYLANESERERIAENGRQEVLSCHTYRHRIETLLDVVRASHRSTRRTVRASKAPGYFDHVRPDVLQLIPTSARKILDIGCGSGRLGEALRDRQECRVEGIECDARAVASASQRLDAVHSGDIERDVFPFTDATFDCVVLADVLEHLREPVAVLGQVRRWLAPDGCLVTSVPNVRNHTVVQSLLAGNWTYESAGLLDHDHVRFFTRREIEKLLFRSGFDVESLQMVPGEGFAEWESSGRPEQITVGGLQIRAATATDAAEFFAYQYLASARPRQATAPGLTSIVIVTHGQVELTRACVDSIRLRTDEPYELIFVDNASPDGTVPFLRSIEAATVIENGNNRGFPAAVNQGIAAATGRNILLLNNDTVVTTGWLGRMLETLYADAATGLVGPVSNNVSGEQQVPVGYHQMAELDGWAWDWSQAHRGDVVATDRLVGFCLLFRRELVDRIGVLDERFGIGCFEDDDFCRRARAAGFQAVIDRSGFVHHVGSATFRAAGIDFATLMRNNEQEYRNKWSGDSARTEPPLPPAASPARTPRPDYIIDDRSDREDGLRLRPNTVRVSACLIVRDNESTIRPCLESLRPWVDEIVVVDTGSQDATIRLCEQLGARVFEWAWRDDFAAARNVSIERARGEWIFWMDSDDTIPEACGQQLRQLADGEHPANILGYVMQVHCPGDEPHDLTIVDHVKLFRNRPDLRFEFRIHEQILPAIRRAGGDVAFTDIHVVHSGSDRSPEGRQRKLKRDFHLLHLELRDRPDHPFVLFNLGMTHADAGEHVRATECLARCLDVSAPGESHVRKAFALAVGSLATLERFEAADAMCRRGLRQFPDDKELLFRQAMLQHEAGQLEQAAATYRRLLEERTDRHFASVDPGITGYKARHNLAVICETIGQWSQAREQWEHIVAESPDYRPGWKGLVAFHMQHGDEENGRKIISELQRDTDLCVIGHILATEYAQRHHDAETSLASLKSVLQRVPHDYDAHDAYCRILFEAGRFTEAVPALCALARIKPADAAVHHNLAVAYAELGALGPALASCRRSLDLRPESPSTRHLFDRLRAEPHLPAEDTSHRVEVIAANPGLST</sequence>
<dbReference type="Pfam" id="PF00535">
    <property type="entry name" value="Glycos_transf_2"/>
    <property type="match status" value="2"/>
</dbReference>
<dbReference type="CDD" id="cd04186">
    <property type="entry name" value="GT_2_like_c"/>
    <property type="match status" value="1"/>
</dbReference>
<dbReference type="Gene3D" id="3.40.50.150">
    <property type="entry name" value="Vaccinia Virus protein VP39"/>
    <property type="match status" value="1"/>
</dbReference>
<organism evidence="8 9">
    <name type="scientific">Maioricimonas rarisocia</name>
    <dbReference type="NCBI Taxonomy" id="2528026"/>
    <lineage>
        <taxon>Bacteria</taxon>
        <taxon>Pseudomonadati</taxon>
        <taxon>Planctomycetota</taxon>
        <taxon>Planctomycetia</taxon>
        <taxon>Planctomycetales</taxon>
        <taxon>Planctomycetaceae</taxon>
        <taxon>Maioricimonas</taxon>
    </lineage>
</organism>
<dbReference type="KEGG" id="mri:Mal4_40060"/>
<keyword evidence="4" id="KW-0802">TPR repeat</keyword>
<evidence type="ECO:0000256" key="5">
    <source>
        <dbReference type="SAM" id="MobiDB-lite"/>
    </source>
</evidence>
<name>A0A517ZB55_9PLAN</name>
<dbReference type="Gene3D" id="3.90.550.10">
    <property type="entry name" value="Spore Coat Polysaccharide Biosynthesis Protein SpsA, Chain A"/>
    <property type="match status" value="2"/>
</dbReference>
<keyword evidence="2 8" id="KW-0328">Glycosyltransferase</keyword>
<dbReference type="CDD" id="cd02440">
    <property type="entry name" value="AdoMet_MTases"/>
    <property type="match status" value="1"/>
</dbReference>
<dbReference type="Pfam" id="PF13489">
    <property type="entry name" value="Methyltransf_23"/>
    <property type="match status" value="1"/>
</dbReference>
<dbReference type="Gene3D" id="1.25.40.10">
    <property type="entry name" value="Tetratricopeptide repeat domain"/>
    <property type="match status" value="1"/>
</dbReference>
<dbReference type="InterPro" id="IPR011990">
    <property type="entry name" value="TPR-like_helical_dom_sf"/>
</dbReference>
<feature type="domain" description="Glycosyltransferase 2-like" evidence="6">
    <location>
        <begin position="803"/>
        <end position="911"/>
    </location>
</feature>
<dbReference type="PANTHER" id="PTHR43179">
    <property type="entry name" value="RHAMNOSYLTRANSFERASE WBBL"/>
    <property type="match status" value="1"/>
</dbReference>
<dbReference type="SUPFAM" id="SSF53756">
    <property type="entry name" value="UDP-Glycosyltransferase/glycogen phosphorylase"/>
    <property type="match status" value="1"/>
</dbReference>
<evidence type="ECO:0000256" key="2">
    <source>
        <dbReference type="ARBA" id="ARBA00022676"/>
    </source>
</evidence>
<dbReference type="Gene3D" id="3.40.50.2000">
    <property type="entry name" value="Glycogen Phosphorylase B"/>
    <property type="match status" value="1"/>
</dbReference>
<evidence type="ECO:0000256" key="3">
    <source>
        <dbReference type="ARBA" id="ARBA00022679"/>
    </source>
</evidence>
<reference evidence="8 9" key="1">
    <citation type="submission" date="2019-02" db="EMBL/GenBank/DDBJ databases">
        <title>Deep-cultivation of Planctomycetes and their phenomic and genomic characterization uncovers novel biology.</title>
        <authorList>
            <person name="Wiegand S."/>
            <person name="Jogler M."/>
            <person name="Boedeker C."/>
            <person name="Pinto D."/>
            <person name="Vollmers J."/>
            <person name="Rivas-Marin E."/>
            <person name="Kohn T."/>
            <person name="Peeters S.H."/>
            <person name="Heuer A."/>
            <person name="Rast P."/>
            <person name="Oberbeckmann S."/>
            <person name="Bunk B."/>
            <person name="Jeske O."/>
            <person name="Meyerdierks A."/>
            <person name="Storesund J.E."/>
            <person name="Kallscheuer N."/>
            <person name="Luecker S."/>
            <person name="Lage O.M."/>
            <person name="Pohl T."/>
            <person name="Merkel B.J."/>
            <person name="Hornburger P."/>
            <person name="Mueller R.-W."/>
            <person name="Bruemmer F."/>
            <person name="Labrenz M."/>
            <person name="Spormann A.M."/>
            <person name="Op den Camp H."/>
            <person name="Overmann J."/>
            <person name="Amann R."/>
            <person name="Jetten M.S.M."/>
            <person name="Mascher T."/>
            <person name="Medema M.H."/>
            <person name="Devos D.P."/>
            <person name="Kaster A.-K."/>
            <person name="Ovreas L."/>
            <person name="Rohde M."/>
            <person name="Galperin M.Y."/>
            <person name="Jogler C."/>
        </authorList>
    </citation>
    <scope>NUCLEOTIDE SEQUENCE [LARGE SCALE GENOMIC DNA]</scope>
    <source>
        <strain evidence="8 9">Mal4</strain>
    </source>
</reference>
<feature type="domain" description="Spore protein YkvP/CgeB glycosyl transferase-like" evidence="7">
    <location>
        <begin position="153"/>
        <end position="277"/>
    </location>
</feature>
<dbReference type="CDD" id="cd02511">
    <property type="entry name" value="Beta4Glucosyltransferase"/>
    <property type="match status" value="1"/>
</dbReference>
<evidence type="ECO:0000259" key="6">
    <source>
        <dbReference type="Pfam" id="PF00535"/>
    </source>
</evidence>
<dbReference type="Pfam" id="PF13524">
    <property type="entry name" value="Glyco_trans_1_2"/>
    <property type="match status" value="1"/>
</dbReference>
<dbReference type="EC" id="2.4.1.-" evidence="8"/>
<evidence type="ECO:0000313" key="9">
    <source>
        <dbReference type="Proteomes" id="UP000320496"/>
    </source>
</evidence>
<feature type="region of interest" description="Disordered" evidence="5">
    <location>
        <begin position="752"/>
        <end position="782"/>
    </location>
</feature>
<dbReference type="SUPFAM" id="SSF53335">
    <property type="entry name" value="S-adenosyl-L-methionine-dependent methyltransferases"/>
    <property type="match status" value="1"/>
</dbReference>
<evidence type="ECO:0000313" key="8">
    <source>
        <dbReference type="EMBL" id="QDU39660.1"/>
    </source>
</evidence>
<gene>
    <name evidence="8" type="primary">sunS</name>
    <name evidence="8" type="ORF">Mal4_40060</name>
</gene>
<evidence type="ECO:0000259" key="7">
    <source>
        <dbReference type="Pfam" id="PF13524"/>
    </source>
</evidence>
<dbReference type="PROSITE" id="PS50005">
    <property type="entry name" value="TPR"/>
    <property type="match status" value="1"/>
</dbReference>
<dbReference type="InterPro" id="IPR055259">
    <property type="entry name" value="YkvP/CgeB_Glyco_trans-like"/>
</dbReference>
<keyword evidence="9" id="KW-1185">Reference proteome</keyword>
<dbReference type="Pfam" id="PF13432">
    <property type="entry name" value="TPR_16"/>
    <property type="match status" value="2"/>
</dbReference>
<dbReference type="GO" id="GO:0016757">
    <property type="term" value="F:glycosyltransferase activity"/>
    <property type="evidence" value="ECO:0007669"/>
    <property type="project" value="UniProtKB-KW"/>
</dbReference>
<dbReference type="InterPro" id="IPR029063">
    <property type="entry name" value="SAM-dependent_MTases_sf"/>
</dbReference>
<feature type="domain" description="Glycosyltransferase 2-like" evidence="6">
    <location>
        <begin position="523"/>
        <end position="686"/>
    </location>
</feature>
<dbReference type="OrthoDB" id="2592041at2"/>
<dbReference type="Proteomes" id="UP000320496">
    <property type="component" value="Chromosome"/>
</dbReference>
<evidence type="ECO:0000256" key="1">
    <source>
        <dbReference type="ARBA" id="ARBA00006739"/>
    </source>
</evidence>
<feature type="repeat" description="TPR" evidence="4">
    <location>
        <begin position="1251"/>
        <end position="1284"/>
    </location>
</feature>
<dbReference type="SUPFAM" id="SSF53448">
    <property type="entry name" value="Nucleotide-diphospho-sugar transferases"/>
    <property type="match status" value="2"/>
</dbReference>
<dbReference type="InterPro" id="IPR019734">
    <property type="entry name" value="TPR_rpt"/>
</dbReference>
<comment type="similarity">
    <text evidence="1">Belongs to the glycosyltransferase 2 family.</text>
</comment>
<dbReference type="SUPFAM" id="SSF48452">
    <property type="entry name" value="TPR-like"/>
    <property type="match status" value="1"/>
</dbReference>
<accession>A0A517ZB55</accession>
<dbReference type="InterPro" id="IPR001173">
    <property type="entry name" value="Glyco_trans_2-like"/>
</dbReference>
<dbReference type="EMBL" id="CP036275">
    <property type="protein sequence ID" value="QDU39660.1"/>
    <property type="molecule type" value="Genomic_DNA"/>
</dbReference>
<dbReference type="PANTHER" id="PTHR43179:SF12">
    <property type="entry name" value="GALACTOFURANOSYLTRANSFERASE GLFT2"/>
    <property type="match status" value="1"/>
</dbReference>